<dbReference type="EMBL" id="JAAAXW010000124">
    <property type="protein sequence ID" value="KAF9543012.1"/>
    <property type="molecule type" value="Genomic_DNA"/>
</dbReference>
<name>A0A9P6K2D4_9FUNG</name>
<comment type="caution">
    <text evidence="1">The sequence shown here is derived from an EMBL/GenBank/DDBJ whole genome shotgun (WGS) entry which is preliminary data.</text>
</comment>
<dbReference type="AlphaFoldDB" id="A0A9P6K2D4"/>
<proteinExistence type="predicted"/>
<evidence type="ECO:0000313" key="2">
    <source>
        <dbReference type="Proteomes" id="UP000723463"/>
    </source>
</evidence>
<gene>
    <name evidence="1" type="ORF">EC957_001371</name>
</gene>
<organism evidence="1 2">
    <name type="scientific">Mortierella hygrophila</name>
    <dbReference type="NCBI Taxonomy" id="979708"/>
    <lineage>
        <taxon>Eukaryota</taxon>
        <taxon>Fungi</taxon>
        <taxon>Fungi incertae sedis</taxon>
        <taxon>Mucoromycota</taxon>
        <taxon>Mortierellomycotina</taxon>
        <taxon>Mortierellomycetes</taxon>
        <taxon>Mortierellales</taxon>
        <taxon>Mortierellaceae</taxon>
        <taxon>Mortierella</taxon>
    </lineage>
</organism>
<evidence type="ECO:0000313" key="1">
    <source>
        <dbReference type="EMBL" id="KAF9543012.1"/>
    </source>
</evidence>
<accession>A0A9P6K2D4</accession>
<protein>
    <submittedName>
        <fullName evidence="1">Uncharacterized protein</fullName>
    </submittedName>
</protein>
<reference evidence="1" key="1">
    <citation type="journal article" date="2020" name="Fungal Divers.">
        <title>Resolving the Mortierellaceae phylogeny through synthesis of multi-gene phylogenetics and phylogenomics.</title>
        <authorList>
            <person name="Vandepol N."/>
            <person name="Liber J."/>
            <person name="Desiro A."/>
            <person name="Na H."/>
            <person name="Kennedy M."/>
            <person name="Barry K."/>
            <person name="Grigoriev I.V."/>
            <person name="Miller A.N."/>
            <person name="O'Donnell K."/>
            <person name="Stajich J.E."/>
            <person name="Bonito G."/>
        </authorList>
    </citation>
    <scope>NUCLEOTIDE SEQUENCE</scope>
    <source>
        <strain evidence="1">NRRL 2591</strain>
    </source>
</reference>
<sequence>MFAGERDQGDRALNQMPAERLEARSYVSMKRAEDIGLELSTATATTLPTTGVNYITDLHNMGMLSVGPKLRAFDHNRASL</sequence>
<dbReference type="Proteomes" id="UP000723463">
    <property type="component" value="Unassembled WGS sequence"/>
</dbReference>
<keyword evidence="2" id="KW-1185">Reference proteome</keyword>